<dbReference type="NCBIfam" id="TIGR02220">
    <property type="entry name" value="phg_TIGR02220"/>
    <property type="match status" value="1"/>
</dbReference>
<reference evidence="2 3" key="1">
    <citation type="submission" date="2023-04" db="EMBL/GenBank/DDBJ databases">
        <title>Bacteria Genome Submission.</title>
        <authorList>
            <person name="Isaac P."/>
        </authorList>
    </citation>
    <scope>NUCLEOTIDE SEQUENCE [LARGE SCALE GENOMIC DNA]</scope>
    <source>
        <strain evidence="2 3">SampleS7P1</strain>
        <plasmid evidence="2 3">unnamed4</plasmid>
    </source>
</reference>
<dbReference type="InterPro" id="IPR011741">
    <property type="entry name" value="Phg_2220_C"/>
</dbReference>
<dbReference type="Pfam" id="PF09524">
    <property type="entry name" value="Phg_2220_C"/>
    <property type="match status" value="1"/>
</dbReference>
<dbReference type="Proteomes" id="UP001239169">
    <property type="component" value="Plasmid unnamed4"/>
</dbReference>
<dbReference type="InterPro" id="IPR036388">
    <property type="entry name" value="WH-like_DNA-bd_sf"/>
</dbReference>
<name>A0ABY8R7Z5_PARBF</name>
<dbReference type="Gene3D" id="1.10.10.10">
    <property type="entry name" value="Winged helix-like DNA-binding domain superfamily/Winged helix DNA-binding domain"/>
    <property type="match status" value="1"/>
</dbReference>
<protein>
    <submittedName>
        <fullName evidence="2">Conserved phage C-terminal domain-containing protein</fullName>
    </submittedName>
</protein>
<dbReference type="Pfam" id="PF13730">
    <property type="entry name" value="HTH_36"/>
    <property type="match status" value="1"/>
</dbReference>
<geneLocation type="plasmid" evidence="2 3">
    <name>unnamed4</name>
</geneLocation>
<keyword evidence="3" id="KW-1185">Reference proteome</keyword>
<evidence type="ECO:0000313" key="2">
    <source>
        <dbReference type="EMBL" id="WGX77560.1"/>
    </source>
</evidence>
<evidence type="ECO:0000313" key="3">
    <source>
        <dbReference type="Proteomes" id="UP001239169"/>
    </source>
</evidence>
<sequence length="254" mass="29842">MERGFKGIWIPKEIWLNETLNIQEKVFLVEIDSLDNNDGCFASNEYFANFFKLSKNRCSEIIKSLEKKGFVKISYIYKENSKAIDKRIIKIFEKPKGDIRDSDRGTREIEEGYSEKCEDNNTYLNNTINNNIYCLVIDKLNTLANKSYKSSSKKTQQLIKARINEGYKLEEFYKVIENKVCTWKDDPKMDQYLRPSTLFGTKFEAYLNEKLKNPNKGESYGKYKEYEQHLDRRDKTTISSEEAERAAKELGIDL</sequence>
<organism evidence="2 3">
    <name type="scientific">Paraclostridium bifermentans</name>
    <name type="common">Clostridium bifermentans</name>
    <dbReference type="NCBI Taxonomy" id="1490"/>
    <lineage>
        <taxon>Bacteria</taxon>
        <taxon>Bacillati</taxon>
        <taxon>Bacillota</taxon>
        <taxon>Clostridia</taxon>
        <taxon>Peptostreptococcales</taxon>
        <taxon>Peptostreptococcaceae</taxon>
        <taxon>Paraclostridium</taxon>
    </lineage>
</organism>
<feature type="domain" description="Phage conserved hypothetical protein C-terminal" evidence="1">
    <location>
        <begin position="136"/>
        <end position="208"/>
    </location>
</feature>
<gene>
    <name evidence="2" type="ORF">QJS64_20325</name>
</gene>
<proteinExistence type="predicted"/>
<accession>A0ABY8R7Z5</accession>
<dbReference type="EMBL" id="CP124689">
    <property type="protein sequence ID" value="WGX77560.1"/>
    <property type="molecule type" value="Genomic_DNA"/>
</dbReference>
<keyword evidence="2" id="KW-0614">Plasmid</keyword>
<evidence type="ECO:0000259" key="1">
    <source>
        <dbReference type="Pfam" id="PF09524"/>
    </source>
</evidence>